<dbReference type="PANTHER" id="PTHR30146">
    <property type="entry name" value="LACI-RELATED TRANSCRIPTIONAL REPRESSOR"/>
    <property type="match status" value="1"/>
</dbReference>
<proteinExistence type="predicted"/>
<dbReference type="STRING" id="1304275.C41B8_06707"/>
<dbReference type="SUPFAM" id="SSF53822">
    <property type="entry name" value="Periplasmic binding protein-like I"/>
    <property type="match status" value="1"/>
</dbReference>
<dbReference type="EMBL" id="APNK01000007">
    <property type="protein sequence ID" value="KEZ77964.1"/>
    <property type="molecule type" value="Genomic_DNA"/>
</dbReference>
<keyword evidence="1" id="KW-0678">Repressor</keyword>
<dbReference type="Gene3D" id="1.10.260.40">
    <property type="entry name" value="lambda repressor-like DNA-binding domains"/>
    <property type="match status" value="1"/>
</dbReference>
<dbReference type="GO" id="GO:0000976">
    <property type="term" value="F:transcription cis-regulatory region binding"/>
    <property type="evidence" value="ECO:0007669"/>
    <property type="project" value="TreeGrafter"/>
</dbReference>
<evidence type="ECO:0000256" key="3">
    <source>
        <dbReference type="ARBA" id="ARBA00023125"/>
    </source>
</evidence>
<keyword evidence="4" id="KW-0804">Transcription</keyword>
<dbReference type="InterPro" id="IPR000843">
    <property type="entry name" value="HTH_LacI"/>
</dbReference>
<dbReference type="AlphaFoldDB" id="A0A084IMN0"/>
<feature type="domain" description="HTH lacI-type" evidence="5">
    <location>
        <begin position="4"/>
        <end position="61"/>
    </location>
</feature>
<dbReference type="Gene3D" id="3.40.50.2300">
    <property type="match status" value="2"/>
</dbReference>
<reference evidence="6 7" key="1">
    <citation type="submission" date="2013-03" db="EMBL/GenBank/DDBJ databases">
        <title>Salinisphaera hydrothermalis C41B8 Genome Sequencing.</title>
        <authorList>
            <person name="Li C."/>
            <person name="Lai Q."/>
            <person name="Shao Z."/>
        </authorList>
    </citation>
    <scope>NUCLEOTIDE SEQUENCE [LARGE SCALE GENOMIC DNA]</scope>
    <source>
        <strain evidence="6 7">C41B8</strain>
    </source>
</reference>
<dbReference type="SUPFAM" id="SSF47413">
    <property type="entry name" value="lambda repressor-like DNA-binding domains"/>
    <property type="match status" value="1"/>
</dbReference>
<dbReference type="Pfam" id="PF00356">
    <property type="entry name" value="LacI"/>
    <property type="match status" value="1"/>
</dbReference>
<sequence>MSARTLADIARLAGVSRTTASYVINGQAEARRISPATVERVEAVVAAHHFQVDARAAALRRGETRTLGLVVPDLENASYARLAKRIERGARQAGYQVIIVGSDDDPLTERSLVNALRARRCDGLIVASCLQRDDEFYDDITQGGLPVIGLDRPLDETRFRSVASSNTEAARQLTASVLTRATRTLLWLDAVPGLSITERRRHGFRAAVAEHGGECRADIRTADAYDRASGARLLADYLAEHPMPDALLTAAYPLLDGALDVLLAENAPARGLPRAGTFGDDRVLDFLPMAVNSLPQQHDRIAEIALDRMWSALGGEGTPGHDRVQRILKCRTRPVPPGGKKVPNP</sequence>
<dbReference type="CDD" id="cd01392">
    <property type="entry name" value="HTH_LacI"/>
    <property type="match status" value="1"/>
</dbReference>
<keyword evidence="2" id="KW-0805">Transcription regulation</keyword>
<dbReference type="InterPro" id="IPR001761">
    <property type="entry name" value="Peripla_BP/Lac1_sug-bd_dom"/>
</dbReference>
<evidence type="ECO:0000259" key="5">
    <source>
        <dbReference type="PROSITE" id="PS50932"/>
    </source>
</evidence>
<accession>A0A084IMN0</accession>
<dbReference type="PROSITE" id="PS00356">
    <property type="entry name" value="HTH_LACI_1"/>
    <property type="match status" value="1"/>
</dbReference>
<dbReference type="InterPro" id="IPR010982">
    <property type="entry name" value="Lambda_DNA-bd_dom_sf"/>
</dbReference>
<dbReference type="OrthoDB" id="7055227at2"/>
<evidence type="ECO:0000313" key="7">
    <source>
        <dbReference type="Proteomes" id="UP000028302"/>
    </source>
</evidence>
<dbReference type="Proteomes" id="UP000028302">
    <property type="component" value="Unassembled WGS sequence"/>
</dbReference>
<comment type="caution">
    <text evidence="6">The sequence shown here is derived from an EMBL/GenBank/DDBJ whole genome shotgun (WGS) entry which is preliminary data.</text>
</comment>
<keyword evidence="7" id="KW-1185">Reference proteome</keyword>
<dbReference type="PATRIC" id="fig|1304275.5.peg.1371"/>
<evidence type="ECO:0000256" key="2">
    <source>
        <dbReference type="ARBA" id="ARBA00023015"/>
    </source>
</evidence>
<evidence type="ECO:0000256" key="1">
    <source>
        <dbReference type="ARBA" id="ARBA00022491"/>
    </source>
</evidence>
<organism evidence="6 7">
    <name type="scientific">Salinisphaera hydrothermalis (strain C41B8)</name>
    <dbReference type="NCBI Taxonomy" id="1304275"/>
    <lineage>
        <taxon>Bacteria</taxon>
        <taxon>Pseudomonadati</taxon>
        <taxon>Pseudomonadota</taxon>
        <taxon>Gammaproteobacteria</taxon>
        <taxon>Salinisphaerales</taxon>
        <taxon>Salinisphaeraceae</taxon>
        <taxon>Salinisphaera</taxon>
    </lineage>
</organism>
<keyword evidence="3 6" id="KW-0238">DNA-binding</keyword>
<evidence type="ECO:0000313" key="6">
    <source>
        <dbReference type="EMBL" id="KEZ77964.1"/>
    </source>
</evidence>
<dbReference type="PANTHER" id="PTHR30146:SF45">
    <property type="entry name" value="CATABOLITE REPRESSOR_ACTIVATOR"/>
    <property type="match status" value="1"/>
</dbReference>
<evidence type="ECO:0000256" key="4">
    <source>
        <dbReference type="ARBA" id="ARBA00023163"/>
    </source>
</evidence>
<protein>
    <submittedName>
        <fullName evidence="6">DNA-binding transcriptional regulator FruR</fullName>
    </submittedName>
</protein>
<dbReference type="eggNOG" id="COG1609">
    <property type="taxonomic scope" value="Bacteria"/>
</dbReference>
<dbReference type="PROSITE" id="PS50932">
    <property type="entry name" value="HTH_LACI_2"/>
    <property type="match status" value="1"/>
</dbReference>
<dbReference type="Pfam" id="PF00532">
    <property type="entry name" value="Peripla_BP_1"/>
    <property type="match status" value="1"/>
</dbReference>
<dbReference type="GO" id="GO:0003700">
    <property type="term" value="F:DNA-binding transcription factor activity"/>
    <property type="evidence" value="ECO:0007669"/>
    <property type="project" value="TreeGrafter"/>
</dbReference>
<name>A0A084IMN0_SALHC</name>
<gene>
    <name evidence="6" type="ORF">C41B8_06707</name>
</gene>
<dbReference type="InterPro" id="IPR028082">
    <property type="entry name" value="Peripla_BP_I"/>
</dbReference>
<dbReference type="SMART" id="SM00354">
    <property type="entry name" value="HTH_LACI"/>
    <property type="match status" value="1"/>
</dbReference>
<dbReference type="NCBIfam" id="NF008452">
    <property type="entry name" value="PRK11303.1"/>
    <property type="match status" value="1"/>
</dbReference>
<dbReference type="RefSeq" id="WP_037335870.1">
    <property type="nucleotide sequence ID" value="NZ_APNK01000007.1"/>
</dbReference>